<dbReference type="InterPro" id="IPR049279">
    <property type="entry name" value="DUF3108-like"/>
</dbReference>
<protein>
    <recommendedName>
        <fullName evidence="2">DUF3108 domain-containing protein</fullName>
    </recommendedName>
</protein>
<evidence type="ECO:0000256" key="1">
    <source>
        <dbReference type="SAM" id="SignalP"/>
    </source>
</evidence>
<dbReference type="RefSeq" id="WP_353718169.1">
    <property type="nucleotide sequence ID" value="NZ_CP159289.1"/>
</dbReference>
<feature type="signal peptide" evidence="1">
    <location>
        <begin position="1"/>
        <end position="21"/>
    </location>
</feature>
<feature type="chain" id="PRO_5043571713" description="DUF3108 domain-containing protein" evidence="1">
    <location>
        <begin position="22"/>
        <end position="231"/>
    </location>
</feature>
<reference evidence="3" key="1">
    <citation type="submission" date="2024-06" db="EMBL/GenBank/DDBJ databases">
        <title>Sequencing and assembly of the genome of Dyadobacter sp. strain 676, a symbiont of Cyamopsis tetragonoloba.</title>
        <authorList>
            <person name="Guro P."/>
            <person name="Sazanova A."/>
            <person name="Kuznetsova I."/>
            <person name="Belimov A."/>
            <person name="Safronova V."/>
        </authorList>
    </citation>
    <scope>NUCLEOTIDE SEQUENCE</scope>
    <source>
        <strain evidence="3">676</strain>
    </source>
</reference>
<organism evidence="3">
    <name type="scientific">Dyadobacter sp. 676</name>
    <dbReference type="NCBI Taxonomy" id="3088362"/>
    <lineage>
        <taxon>Bacteria</taxon>
        <taxon>Pseudomonadati</taxon>
        <taxon>Bacteroidota</taxon>
        <taxon>Cytophagia</taxon>
        <taxon>Cytophagales</taxon>
        <taxon>Spirosomataceae</taxon>
        <taxon>Dyadobacter</taxon>
    </lineage>
</organism>
<dbReference type="EMBL" id="CP159289">
    <property type="protein sequence ID" value="XCH22842.1"/>
    <property type="molecule type" value="Genomic_DNA"/>
</dbReference>
<evidence type="ECO:0000259" key="2">
    <source>
        <dbReference type="Pfam" id="PF21347"/>
    </source>
</evidence>
<dbReference type="Gene3D" id="2.40.360.20">
    <property type="match status" value="1"/>
</dbReference>
<proteinExistence type="predicted"/>
<feature type="domain" description="DUF3108" evidence="2">
    <location>
        <begin position="30"/>
        <end position="227"/>
    </location>
</feature>
<keyword evidence="1" id="KW-0732">Signal</keyword>
<name>A0AAU8FGM7_9BACT</name>
<sequence>MKKFIVWSIACLMMLGLSANAQECAGFTFKEGGGFEMNNFDGKGKPTGKLVYKIAKVSKEGGNTVVSIEMESFNNKGKSELKNTYQMKCDGNVLTIDAASLINEEQMKSFRNMEMKFTYDNIEYPSKLSVGSQLKDASVKGEGKSGPMPVNFNMTIKNRKVDSQEKLTIPAGNFDAYKISSDMDMEMVMGFPVKMNMQTISYRVPGVIWDLKTETYRKGKLMASSELAKIF</sequence>
<dbReference type="Pfam" id="PF21347">
    <property type="entry name" value="DUF3108_like"/>
    <property type="match status" value="1"/>
</dbReference>
<accession>A0AAU8FGM7</accession>
<dbReference type="AlphaFoldDB" id="A0AAU8FGM7"/>
<gene>
    <name evidence="3" type="ORF">ABV298_21230</name>
</gene>
<evidence type="ECO:0000313" key="3">
    <source>
        <dbReference type="EMBL" id="XCH22842.1"/>
    </source>
</evidence>